<keyword evidence="2" id="KW-1185">Reference proteome</keyword>
<comment type="caution">
    <text evidence="1">The sequence shown here is derived from an EMBL/GenBank/DDBJ whole genome shotgun (WGS) entry which is preliminary data.</text>
</comment>
<accession>A0A1L8W8I2</accession>
<reference evidence="1 2" key="1">
    <citation type="submission" date="2014-12" db="EMBL/GenBank/DDBJ databases">
        <title>Draft genome sequences of 29 type strains of Enterococci.</title>
        <authorList>
            <person name="Zhong Z."/>
            <person name="Sun Z."/>
            <person name="Liu W."/>
            <person name="Zhang W."/>
            <person name="Zhang H."/>
        </authorList>
    </citation>
    <scope>NUCLEOTIDE SEQUENCE [LARGE SCALE GENOMIC DNA]</scope>
    <source>
        <strain evidence="1 2">DSM 15687</strain>
    </source>
</reference>
<dbReference type="InterPro" id="IPR010982">
    <property type="entry name" value="Lambda_DNA-bd_dom_sf"/>
</dbReference>
<dbReference type="RefSeq" id="WP_245785509.1">
    <property type="nucleotide sequence ID" value="NZ_JXLB01000036.1"/>
</dbReference>
<dbReference type="Proteomes" id="UP000182152">
    <property type="component" value="Unassembled WGS sequence"/>
</dbReference>
<name>A0A1L8W8I2_9ENTE</name>
<evidence type="ECO:0000313" key="1">
    <source>
        <dbReference type="EMBL" id="OJG77348.1"/>
    </source>
</evidence>
<dbReference type="STRING" id="150033.RV14_GL001581"/>
<dbReference type="GO" id="GO:0003677">
    <property type="term" value="F:DNA binding"/>
    <property type="evidence" value="ECO:0007669"/>
    <property type="project" value="InterPro"/>
</dbReference>
<organism evidence="1 2">
    <name type="scientific">Enterococcus ratti</name>
    <dbReference type="NCBI Taxonomy" id="150033"/>
    <lineage>
        <taxon>Bacteria</taxon>
        <taxon>Bacillati</taxon>
        <taxon>Bacillota</taxon>
        <taxon>Bacilli</taxon>
        <taxon>Lactobacillales</taxon>
        <taxon>Enterococcaceae</taxon>
        <taxon>Enterococcus</taxon>
    </lineage>
</organism>
<gene>
    <name evidence="1" type="ORF">RV14_GL001581</name>
</gene>
<dbReference type="EMBL" id="JXLB01000036">
    <property type="protein sequence ID" value="OJG77348.1"/>
    <property type="molecule type" value="Genomic_DNA"/>
</dbReference>
<dbReference type="AlphaFoldDB" id="A0A1L8W8I2"/>
<evidence type="ECO:0000313" key="2">
    <source>
        <dbReference type="Proteomes" id="UP000182152"/>
    </source>
</evidence>
<sequence length="63" mass="7468">MKIKANAKIRERIEKNRILYWEVADKVGIAQSNLSVWLRTEMRDDRKARVEKAIDELLAERKA</sequence>
<dbReference type="Gene3D" id="1.10.260.40">
    <property type="entry name" value="lambda repressor-like DNA-binding domains"/>
    <property type="match status" value="1"/>
</dbReference>
<proteinExistence type="predicted"/>
<protein>
    <submittedName>
        <fullName evidence="1">Uncharacterized protein</fullName>
    </submittedName>
</protein>